<dbReference type="OrthoDB" id="426882at2759"/>
<dbReference type="SUPFAM" id="SSF47240">
    <property type="entry name" value="Ferritin-like"/>
    <property type="match status" value="1"/>
</dbReference>
<proteinExistence type="predicted"/>
<dbReference type="InterPro" id="IPR009078">
    <property type="entry name" value="Ferritin-like_SF"/>
</dbReference>
<dbReference type="PANTHER" id="PTHR42782:SF4">
    <property type="entry name" value="DUF455 DOMAIN-CONTAINING PROTEIN"/>
    <property type="match status" value="1"/>
</dbReference>
<gene>
    <name evidence="1" type="ORF">GOP47_0008224</name>
</gene>
<dbReference type="Pfam" id="PF04305">
    <property type="entry name" value="DUF455"/>
    <property type="match status" value="1"/>
</dbReference>
<protein>
    <submittedName>
        <fullName evidence="1">Uncharacterized protein</fullName>
    </submittedName>
</protein>
<evidence type="ECO:0000313" key="1">
    <source>
        <dbReference type="EMBL" id="KAI5076159.1"/>
    </source>
</evidence>
<name>A0A9D4UY52_ADICA</name>
<evidence type="ECO:0000313" key="2">
    <source>
        <dbReference type="Proteomes" id="UP000886520"/>
    </source>
</evidence>
<dbReference type="PANTHER" id="PTHR42782">
    <property type="entry name" value="SI:CH73-314G15.3"/>
    <property type="match status" value="1"/>
</dbReference>
<reference evidence="1" key="1">
    <citation type="submission" date="2021-01" db="EMBL/GenBank/DDBJ databases">
        <title>Adiantum capillus-veneris genome.</title>
        <authorList>
            <person name="Fang Y."/>
            <person name="Liao Q."/>
        </authorList>
    </citation>
    <scope>NUCLEOTIDE SEQUENCE</scope>
    <source>
        <strain evidence="1">H3</strain>
        <tissue evidence="1">Leaf</tissue>
    </source>
</reference>
<sequence>MAVGRWQTFLPLKCSSTVQRVRHAGGRLCLSTSAAAGEWEGLQAWRVSSVDERRIWGPKNTKWGALVLNTPDPLLKASISHHAFRLWSNHQLPLGVANAPDRPARPDKPPLVPLKQVPDVRNSPLPRNAHVLHILAHIELNAVDLAWDTVVRFSGDSQVLGHQFFSDFAHVADDESRHFSWCAQRLSELGFQYGDMAAHDMLVGEGQKSATNVMARLAVVPMVQEARGLDSGPRLAGRLVGWGDVRSASIVNQIAEEELAHVAVGVSWFLTVCKMIDRVPDKTFRDLIQELNVELKGPFNHAAREKAGLPRSWYEPDAGLSDKVQEPSISSGGVQVINLEVSRSSVWTALGWWFGFCAIPVVMPLVSRESCQRTIALQCCWGLYLKEVYKAGINGHCSLKETGSTSLAEVYKRLEFLIAMEKERAA</sequence>
<dbReference type="Proteomes" id="UP000886520">
    <property type="component" value="Chromosome 8"/>
</dbReference>
<dbReference type="AlphaFoldDB" id="A0A9D4UY52"/>
<dbReference type="CDD" id="cd00657">
    <property type="entry name" value="Ferritin_like"/>
    <property type="match status" value="1"/>
</dbReference>
<comment type="caution">
    <text evidence="1">The sequence shown here is derived from an EMBL/GenBank/DDBJ whole genome shotgun (WGS) entry which is preliminary data.</text>
</comment>
<accession>A0A9D4UY52</accession>
<keyword evidence="2" id="KW-1185">Reference proteome</keyword>
<dbReference type="InterPro" id="IPR007402">
    <property type="entry name" value="DUF455"/>
</dbReference>
<dbReference type="EMBL" id="JABFUD020000008">
    <property type="protein sequence ID" value="KAI5076159.1"/>
    <property type="molecule type" value="Genomic_DNA"/>
</dbReference>
<organism evidence="1 2">
    <name type="scientific">Adiantum capillus-veneris</name>
    <name type="common">Maidenhair fern</name>
    <dbReference type="NCBI Taxonomy" id="13818"/>
    <lineage>
        <taxon>Eukaryota</taxon>
        <taxon>Viridiplantae</taxon>
        <taxon>Streptophyta</taxon>
        <taxon>Embryophyta</taxon>
        <taxon>Tracheophyta</taxon>
        <taxon>Polypodiopsida</taxon>
        <taxon>Polypodiidae</taxon>
        <taxon>Polypodiales</taxon>
        <taxon>Pteridineae</taxon>
        <taxon>Pteridaceae</taxon>
        <taxon>Vittarioideae</taxon>
        <taxon>Adiantum</taxon>
    </lineage>
</organism>